<evidence type="ECO:0000313" key="3">
    <source>
        <dbReference type="Proteomes" id="UP000266177"/>
    </source>
</evidence>
<proteinExistence type="predicted"/>
<sequence>MMKKSIVLLTIIAVAISLVGCGNKEAASSLADPTFTVNKNTPSWQIDKSTADLDWYINFDWFAQTWGNDTATKYITEDTGVNITYLSGADDKLNTMLASGDLPDIITIDGSSPIIKDANKFAIPLDVLAEKYDPYFIESAAKPETLKFFTQEDGHIYGYPNFSTTSEDYNNGGTYGNQAFMVRKDIYEKLGSPDMTTPEGFLAALEAVQQLNMQDEMGKPIIPFGTSDFNEGSEKNGVFNKTLADFIGVPILTEDDEFYDRFTDEDFQKWLKAIVNARQKGLTDRDMITMTKDDKDARLTNGTYFVYFASDVIGETNSMTVWANENPDKQYIAVDGPSSTIGRQPMLTGTSIEGWTLTFISKNCKNPQKAMELVTYLVSEYGDTVMNFGKEGETYTMVDGKPVLNADLLEFKQTDPAGFETKVGLTTHLWLADSALLSRQMGIDQFPKSLQQAKQWTSEHIVPQFEIASLDTYLSKESARNREKINQEWSKTIAKILNAQSDSEVDQYMAEFVQYRQNNGYDKLVEERNNQIKSNIERLK</sequence>
<keyword evidence="1" id="KW-0732">Signal</keyword>
<feature type="chain" id="PRO_5017436394" evidence="1">
    <location>
        <begin position="27"/>
        <end position="540"/>
    </location>
</feature>
<evidence type="ECO:0000313" key="2">
    <source>
        <dbReference type="EMBL" id="RJG25262.1"/>
    </source>
</evidence>
<dbReference type="PANTHER" id="PTHR43649">
    <property type="entry name" value="ARABINOSE-BINDING PROTEIN-RELATED"/>
    <property type="match status" value="1"/>
</dbReference>
<dbReference type="Gene3D" id="3.40.190.10">
    <property type="entry name" value="Periplasmic binding protein-like II"/>
    <property type="match status" value="2"/>
</dbReference>
<organism evidence="2 3">
    <name type="scientific">Paenibacillus thiaminolyticus</name>
    <name type="common">Bacillus thiaminolyticus</name>
    <dbReference type="NCBI Taxonomy" id="49283"/>
    <lineage>
        <taxon>Bacteria</taxon>
        <taxon>Bacillati</taxon>
        <taxon>Bacillota</taxon>
        <taxon>Bacilli</taxon>
        <taxon>Bacillales</taxon>
        <taxon>Paenibacillaceae</taxon>
        <taxon>Paenibacillus</taxon>
    </lineage>
</organism>
<evidence type="ECO:0000256" key="1">
    <source>
        <dbReference type="SAM" id="SignalP"/>
    </source>
</evidence>
<reference evidence="2 3" key="1">
    <citation type="submission" date="2018-09" db="EMBL/GenBank/DDBJ databases">
        <title>Paenibacillus SK2017-BO5.</title>
        <authorList>
            <person name="Piskunova J.V."/>
            <person name="Dubiley S.A."/>
            <person name="Severinov K.V."/>
        </authorList>
    </citation>
    <scope>NUCLEOTIDE SEQUENCE [LARGE SCALE GENOMIC DNA]</scope>
    <source>
        <strain evidence="2 3">BO5</strain>
    </source>
</reference>
<dbReference type="AlphaFoldDB" id="A0A3A3GPX7"/>
<dbReference type="PANTHER" id="PTHR43649:SF12">
    <property type="entry name" value="DIACETYLCHITOBIOSE BINDING PROTEIN DASA"/>
    <property type="match status" value="1"/>
</dbReference>
<name>A0A3A3GPX7_PANTH</name>
<comment type="caution">
    <text evidence="2">The sequence shown here is derived from an EMBL/GenBank/DDBJ whole genome shotgun (WGS) entry which is preliminary data.</text>
</comment>
<gene>
    <name evidence="2" type="ORF">DQX05_07380</name>
</gene>
<dbReference type="Proteomes" id="UP000266177">
    <property type="component" value="Unassembled WGS sequence"/>
</dbReference>
<dbReference type="RefSeq" id="WP_119792262.1">
    <property type="nucleotide sequence ID" value="NZ_QYZD01000004.1"/>
</dbReference>
<feature type="signal peptide" evidence="1">
    <location>
        <begin position="1"/>
        <end position="26"/>
    </location>
</feature>
<dbReference type="OrthoDB" id="353914at2"/>
<dbReference type="InterPro" id="IPR050490">
    <property type="entry name" value="Bact_solute-bd_prot1"/>
</dbReference>
<protein>
    <submittedName>
        <fullName evidence="2">ABC transporter substrate-binding protein</fullName>
    </submittedName>
</protein>
<dbReference type="InterPro" id="IPR006059">
    <property type="entry name" value="SBP"/>
</dbReference>
<dbReference type="Pfam" id="PF01547">
    <property type="entry name" value="SBP_bac_1"/>
    <property type="match status" value="1"/>
</dbReference>
<dbReference type="SUPFAM" id="SSF53850">
    <property type="entry name" value="Periplasmic binding protein-like II"/>
    <property type="match status" value="1"/>
</dbReference>
<dbReference type="PROSITE" id="PS51257">
    <property type="entry name" value="PROKAR_LIPOPROTEIN"/>
    <property type="match status" value="1"/>
</dbReference>
<accession>A0A3A3GPX7</accession>
<dbReference type="EMBL" id="QYZD01000004">
    <property type="protein sequence ID" value="RJG25262.1"/>
    <property type="molecule type" value="Genomic_DNA"/>
</dbReference>